<feature type="transmembrane region" description="Helical" evidence="1">
    <location>
        <begin position="28"/>
        <end position="55"/>
    </location>
</feature>
<organism evidence="2 3">
    <name type="scientific">Lupinus albus</name>
    <name type="common">White lupine</name>
    <name type="synonym">Lupinus termis</name>
    <dbReference type="NCBI Taxonomy" id="3870"/>
    <lineage>
        <taxon>Eukaryota</taxon>
        <taxon>Viridiplantae</taxon>
        <taxon>Streptophyta</taxon>
        <taxon>Embryophyta</taxon>
        <taxon>Tracheophyta</taxon>
        <taxon>Spermatophyta</taxon>
        <taxon>Magnoliopsida</taxon>
        <taxon>eudicotyledons</taxon>
        <taxon>Gunneridae</taxon>
        <taxon>Pentapetalae</taxon>
        <taxon>rosids</taxon>
        <taxon>fabids</taxon>
        <taxon>Fabales</taxon>
        <taxon>Fabaceae</taxon>
        <taxon>Papilionoideae</taxon>
        <taxon>50 kb inversion clade</taxon>
        <taxon>genistoids sensu lato</taxon>
        <taxon>core genistoids</taxon>
        <taxon>Genisteae</taxon>
        <taxon>Lupinus</taxon>
    </lineage>
</organism>
<dbReference type="EMBL" id="WOCE01000016">
    <property type="protein sequence ID" value="KAE9597290.1"/>
    <property type="molecule type" value="Genomic_DNA"/>
</dbReference>
<reference evidence="3" key="1">
    <citation type="journal article" date="2020" name="Nat. Commun.">
        <title>Genome sequence of the cluster root forming white lupin.</title>
        <authorList>
            <person name="Hufnagel B."/>
            <person name="Marques A."/>
            <person name="Soriano A."/>
            <person name="Marques L."/>
            <person name="Divol F."/>
            <person name="Doumas P."/>
            <person name="Sallet E."/>
            <person name="Mancinotti D."/>
            <person name="Carrere S."/>
            <person name="Marande W."/>
            <person name="Arribat S."/>
            <person name="Keller J."/>
            <person name="Huneau C."/>
            <person name="Blein T."/>
            <person name="Aime D."/>
            <person name="Laguerre M."/>
            <person name="Taylor J."/>
            <person name="Schubert V."/>
            <person name="Nelson M."/>
            <person name="Geu-Flores F."/>
            <person name="Crespi M."/>
            <person name="Gallardo-Guerrero K."/>
            <person name="Delaux P.-M."/>
            <person name="Salse J."/>
            <person name="Berges H."/>
            <person name="Guyot R."/>
            <person name="Gouzy J."/>
            <person name="Peret B."/>
        </authorList>
    </citation>
    <scope>NUCLEOTIDE SEQUENCE [LARGE SCALE GENOMIC DNA]</scope>
    <source>
        <strain evidence="3">cv. Amiga</strain>
    </source>
</reference>
<name>A0A6A4P6C2_LUPAL</name>
<keyword evidence="1" id="KW-1133">Transmembrane helix</keyword>
<gene>
    <name evidence="2" type="ORF">Lalb_Chr16g0384981</name>
</gene>
<keyword evidence="1" id="KW-0472">Membrane</keyword>
<proteinExistence type="predicted"/>
<evidence type="ECO:0000313" key="3">
    <source>
        <dbReference type="Proteomes" id="UP000447434"/>
    </source>
</evidence>
<evidence type="ECO:0000313" key="2">
    <source>
        <dbReference type="EMBL" id="KAE9597290.1"/>
    </source>
</evidence>
<sequence>MPSLPSFSLPFLSSPTSFLHKSASNRHYILTIIYIILYCHVHPFFVIHCLCFHFLST</sequence>
<evidence type="ECO:0000256" key="1">
    <source>
        <dbReference type="SAM" id="Phobius"/>
    </source>
</evidence>
<keyword evidence="1" id="KW-0812">Transmembrane</keyword>
<dbReference type="AlphaFoldDB" id="A0A6A4P6C2"/>
<accession>A0A6A4P6C2</accession>
<dbReference type="Proteomes" id="UP000447434">
    <property type="component" value="Chromosome 16"/>
</dbReference>
<keyword evidence="3" id="KW-1185">Reference proteome</keyword>
<protein>
    <submittedName>
        <fullName evidence="2">Uncharacterized protein</fullName>
    </submittedName>
</protein>
<comment type="caution">
    <text evidence="2">The sequence shown here is derived from an EMBL/GenBank/DDBJ whole genome shotgun (WGS) entry which is preliminary data.</text>
</comment>